<dbReference type="PANTHER" id="PTHR20842">
    <property type="entry name" value="PROTEASE S51 ALPHA-ASPARTYL DIPEPTIDASE"/>
    <property type="match status" value="1"/>
</dbReference>
<keyword evidence="4" id="KW-0720">Serine protease</keyword>
<dbReference type="SUPFAM" id="SSF52317">
    <property type="entry name" value="Class I glutamine amidotransferase-like"/>
    <property type="match status" value="1"/>
</dbReference>
<dbReference type="InterPro" id="IPR029062">
    <property type="entry name" value="Class_I_gatase-like"/>
</dbReference>
<evidence type="ECO:0000256" key="1">
    <source>
        <dbReference type="ARBA" id="ARBA00006534"/>
    </source>
</evidence>
<evidence type="ECO:0000256" key="3">
    <source>
        <dbReference type="ARBA" id="ARBA00022801"/>
    </source>
</evidence>
<organism evidence="5 6">
    <name type="scientific">Pradoshia eiseniae</name>
    <dbReference type="NCBI Taxonomy" id="2064768"/>
    <lineage>
        <taxon>Bacteria</taxon>
        <taxon>Bacillati</taxon>
        <taxon>Bacillota</taxon>
        <taxon>Bacilli</taxon>
        <taxon>Bacillales</taxon>
        <taxon>Bacillaceae</taxon>
        <taxon>Pradoshia</taxon>
    </lineage>
</organism>
<comment type="caution">
    <text evidence="5">The sequence shown here is derived from an EMBL/GenBank/DDBJ whole genome shotgun (WGS) entry which is preliminary data.</text>
</comment>
<dbReference type="OrthoDB" id="9778515at2"/>
<dbReference type="Gene3D" id="3.40.50.880">
    <property type="match status" value="1"/>
</dbReference>
<dbReference type="GO" id="GO:0006508">
    <property type="term" value="P:proteolysis"/>
    <property type="evidence" value="ECO:0007669"/>
    <property type="project" value="UniProtKB-KW"/>
</dbReference>
<keyword evidence="2" id="KW-0645">Protease</keyword>
<dbReference type="Proteomes" id="UP000239663">
    <property type="component" value="Unassembled WGS sequence"/>
</dbReference>
<dbReference type="GO" id="GO:0008236">
    <property type="term" value="F:serine-type peptidase activity"/>
    <property type="evidence" value="ECO:0007669"/>
    <property type="project" value="UniProtKB-KW"/>
</dbReference>
<dbReference type="PANTHER" id="PTHR20842:SF0">
    <property type="entry name" value="ALPHA-ASPARTYL DIPEPTIDASE"/>
    <property type="match status" value="1"/>
</dbReference>
<accession>A0A2S7MV99</accession>
<name>A0A2S7MV99_9BACI</name>
<gene>
    <name evidence="5" type="ORF">CYL18_18470</name>
</gene>
<evidence type="ECO:0000256" key="2">
    <source>
        <dbReference type="ARBA" id="ARBA00022670"/>
    </source>
</evidence>
<dbReference type="RefSeq" id="WP_104850936.1">
    <property type="nucleotide sequence ID" value="NZ_PKOZ01000026.1"/>
</dbReference>
<keyword evidence="3" id="KW-0378">Hydrolase</keyword>
<proteinExistence type="inferred from homology"/>
<protein>
    <submittedName>
        <fullName evidence="5">Peptidase E</fullName>
    </submittedName>
</protein>
<evidence type="ECO:0000313" key="6">
    <source>
        <dbReference type="Proteomes" id="UP000239663"/>
    </source>
</evidence>
<dbReference type="InterPro" id="IPR005320">
    <property type="entry name" value="Peptidase_S51"/>
</dbReference>
<evidence type="ECO:0000313" key="5">
    <source>
        <dbReference type="EMBL" id="PQD93714.1"/>
    </source>
</evidence>
<sequence length="204" mass="23489">MSKFFLTSNGFSTEEIKAAFLKNLYDTPNKLKAAIITTASPLKERNKYAQKAMDDFKTMGFMFIDFVDLEYDNPAILFDYDVIYINGGNPFHLLLHIQMSGSEEIFKHLSKQKTVFVGFSAGAMILGPHIQLARFFTPRMNSLNLQDLSCLPLLDTIVFPHYDREDLFKDDSGKTIEERLSEFEKSHHCMVHRLKDNQFTLLEA</sequence>
<dbReference type="AlphaFoldDB" id="A0A2S7MV99"/>
<evidence type="ECO:0000256" key="4">
    <source>
        <dbReference type="ARBA" id="ARBA00022825"/>
    </source>
</evidence>
<keyword evidence="6" id="KW-1185">Reference proteome</keyword>
<reference evidence="5 6" key="1">
    <citation type="submission" date="2017-12" db="EMBL/GenBank/DDBJ databases">
        <title>Taxonomic description and draft genome of Pradoshia cofamensis Gen. nov., sp. nov., a thermotolerant bacillale isolated from anterior gut of earthworm Eisenia fetida.</title>
        <authorList>
            <person name="Saha T."/>
            <person name="Chakraborty R."/>
        </authorList>
    </citation>
    <scope>NUCLEOTIDE SEQUENCE [LARGE SCALE GENOMIC DNA]</scope>
    <source>
        <strain evidence="5 6">EAG3</strain>
    </source>
</reference>
<dbReference type="EMBL" id="PKOZ01000026">
    <property type="protein sequence ID" value="PQD93714.1"/>
    <property type="molecule type" value="Genomic_DNA"/>
</dbReference>
<comment type="similarity">
    <text evidence="1">Belongs to the peptidase S51 family.</text>
</comment>
<dbReference type="Pfam" id="PF03575">
    <property type="entry name" value="Peptidase_S51"/>
    <property type="match status" value="1"/>
</dbReference>